<dbReference type="EMBL" id="HBGT01015016">
    <property type="protein sequence ID" value="CAD9413330.1"/>
    <property type="molecule type" value="Transcribed_RNA"/>
</dbReference>
<name>A0A7S2C214_9STRA</name>
<reference evidence="2" key="1">
    <citation type="submission" date="2021-01" db="EMBL/GenBank/DDBJ databases">
        <authorList>
            <person name="Corre E."/>
            <person name="Pelletier E."/>
            <person name="Niang G."/>
            <person name="Scheremetjew M."/>
            <person name="Finn R."/>
            <person name="Kale V."/>
            <person name="Holt S."/>
            <person name="Cochrane G."/>
            <person name="Meng A."/>
            <person name="Brown T."/>
            <person name="Cohen L."/>
        </authorList>
    </citation>
    <scope>NUCLEOTIDE SEQUENCE</scope>
    <source>
        <strain evidence="2">RCC1693</strain>
    </source>
</reference>
<proteinExistence type="predicted"/>
<organism evidence="2">
    <name type="scientific">Florenciella parvula</name>
    <dbReference type="NCBI Taxonomy" id="236787"/>
    <lineage>
        <taxon>Eukaryota</taxon>
        <taxon>Sar</taxon>
        <taxon>Stramenopiles</taxon>
        <taxon>Ochrophyta</taxon>
        <taxon>Dictyochophyceae</taxon>
        <taxon>Florenciellales</taxon>
        <taxon>Florenciella</taxon>
    </lineage>
</organism>
<accession>A0A7S2C214</accession>
<evidence type="ECO:0000313" key="2">
    <source>
        <dbReference type="EMBL" id="CAD9413330.1"/>
    </source>
</evidence>
<gene>
    <name evidence="2" type="ORF">FPAR1323_LOCUS8035</name>
</gene>
<feature type="compositionally biased region" description="Basic and acidic residues" evidence="1">
    <location>
        <begin position="18"/>
        <end position="28"/>
    </location>
</feature>
<feature type="compositionally biased region" description="Polar residues" evidence="1">
    <location>
        <begin position="1"/>
        <end position="11"/>
    </location>
</feature>
<sequence>MGTSSSRSHTAANILGGKRIETGDDSHEPGSWVRIAHGSKSVGGPVGVNSASLVLDYTLDEIMSMAQHATRVRIQSGGVAFLDGSRRAAVTSRPNSYPINDIRQGKAIGYTHIGKALSMEQVKANWEGNSGELRSLWYKGLKWGEGQFEEANVGLDHTIYHACCNGTGLCWWARPSHTAAWNNERSACSWNGPWGTGMLELLINLVEATDSGGTAADDMTKETRPVMAVPASVNAAAEDTPIVVARGTAADMTKETLPVVAVPASVNAAAEDTPVAVASVVEEDRSSQPPTVGLVERLKQLQEARDGGLISEEEHTSARRKLLNIE</sequence>
<dbReference type="AlphaFoldDB" id="A0A7S2C214"/>
<protein>
    <submittedName>
        <fullName evidence="2">Uncharacterized protein</fullName>
    </submittedName>
</protein>
<evidence type="ECO:0000256" key="1">
    <source>
        <dbReference type="SAM" id="MobiDB-lite"/>
    </source>
</evidence>
<feature type="region of interest" description="Disordered" evidence="1">
    <location>
        <begin position="1"/>
        <end position="29"/>
    </location>
</feature>